<evidence type="ECO:0000256" key="1">
    <source>
        <dbReference type="ARBA" id="ARBA00004162"/>
    </source>
</evidence>
<dbReference type="EMBL" id="UXAV01000044">
    <property type="protein sequence ID" value="VDC32424.1"/>
    <property type="molecule type" value="Genomic_DNA"/>
</dbReference>
<dbReference type="SUPFAM" id="SSF54523">
    <property type="entry name" value="Pili subunits"/>
    <property type="match status" value="1"/>
</dbReference>
<dbReference type="PIRSF" id="PIRSF029928">
    <property type="entry name" value="Late_competence_ComGC"/>
    <property type="match status" value="1"/>
</dbReference>
<keyword evidence="6 10" id="KW-1133">Transmembrane helix</keyword>
<evidence type="ECO:0000256" key="9">
    <source>
        <dbReference type="ARBA" id="ARBA00043982"/>
    </source>
</evidence>
<evidence type="ECO:0000256" key="2">
    <source>
        <dbReference type="ARBA" id="ARBA00004241"/>
    </source>
</evidence>
<dbReference type="GO" id="GO:0030420">
    <property type="term" value="P:establishment of competence for transformation"/>
    <property type="evidence" value="ECO:0007669"/>
    <property type="project" value="UniProtKB-UniRule"/>
</dbReference>
<dbReference type="InterPro" id="IPR045584">
    <property type="entry name" value="Pilin-like"/>
</dbReference>
<evidence type="ECO:0000256" key="3">
    <source>
        <dbReference type="ARBA" id="ARBA00022475"/>
    </source>
</evidence>
<dbReference type="Proteomes" id="UP000270468">
    <property type="component" value="Unassembled WGS sequence"/>
</dbReference>
<accession>A0A3P5XNH6</accession>
<evidence type="ECO:0000256" key="7">
    <source>
        <dbReference type="ARBA" id="ARBA00023136"/>
    </source>
</evidence>
<dbReference type="InterPro" id="IPR000983">
    <property type="entry name" value="Bac_GSPG_pilin"/>
</dbReference>
<keyword evidence="12" id="KW-1185">Reference proteome</keyword>
<keyword evidence="8 10" id="KW-0178">Competence</keyword>
<dbReference type="RefSeq" id="WP_124071461.1">
    <property type="nucleotide sequence ID" value="NZ_CBCRXF010000002.1"/>
</dbReference>
<dbReference type="Gene3D" id="3.30.700.10">
    <property type="entry name" value="Glycoprotein, Type 4 Pilin"/>
    <property type="match status" value="1"/>
</dbReference>
<protein>
    <recommendedName>
        <fullName evidence="10">ComG operon protein 3</fullName>
    </recommendedName>
</protein>
<dbReference type="Pfam" id="PF07963">
    <property type="entry name" value="N_methyl"/>
    <property type="match status" value="1"/>
</dbReference>
<keyword evidence="3 10" id="KW-1003">Cell membrane</keyword>
<dbReference type="GO" id="GO:0015628">
    <property type="term" value="P:protein secretion by the type II secretion system"/>
    <property type="evidence" value="ECO:0007669"/>
    <property type="project" value="InterPro"/>
</dbReference>
<dbReference type="OrthoDB" id="1798043at2"/>
<comment type="subunit">
    <text evidence="10">Homodimer.</text>
</comment>
<keyword evidence="7 10" id="KW-0472">Membrane</keyword>
<evidence type="ECO:0000256" key="5">
    <source>
        <dbReference type="ARBA" id="ARBA00022692"/>
    </source>
</evidence>
<keyword evidence="10" id="KW-0813">Transport</keyword>
<dbReference type="GO" id="GO:0005886">
    <property type="term" value="C:plasma membrane"/>
    <property type="evidence" value="ECO:0007669"/>
    <property type="project" value="UniProtKB-SubCell"/>
</dbReference>
<evidence type="ECO:0000256" key="8">
    <source>
        <dbReference type="ARBA" id="ARBA00023287"/>
    </source>
</evidence>
<dbReference type="InterPro" id="IPR012902">
    <property type="entry name" value="N_methyl_site"/>
</dbReference>
<reference evidence="11 12" key="1">
    <citation type="submission" date="2018-11" db="EMBL/GenBank/DDBJ databases">
        <authorList>
            <person name="Criscuolo A."/>
        </authorList>
    </citation>
    <scope>NUCLEOTIDE SEQUENCE [LARGE SCALE GENOMIC DNA]</scope>
    <source>
        <strain evidence="11">ATB-66</strain>
    </source>
</reference>
<comment type="function">
    <text evidence="10">Required for transformation and DNA binding.</text>
</comment>
<evidence type="ECO:0000313" key="12">
    <source>
        <dbReference type="Proteomes" id="UP000270468"/>
    </source>
</evidence>
<proteinExistence type="inferred from homology"/>
<dbReference type="NCBIfam" id="TIGR02532">
    <property type="entry name" value="IV_pilin_GFxxxE"/>
    <property type="match status" value="1"/>
</dbReference>
<dbReference type="AlphaFoldDB" id="A0A3P5XNH6"/>
<evidence type="ECO:0000256" key="4">
    <source>
        <dbReference type="ARBA" id="ARBA00022481"/>
    </source>
</evidence>
<evidence type="ECO:0000256" key="10">
    <source>
        <dbReference type="PIRNR" id="PIRNR029928"/>
    </source>
</evidence>
<keyword evidence="5 10" id="KW-0812">Transmembrane</keyword>
<comment type="subcellular location">
    <subcellularLocation>
        <location evidence="1">Cell membrane</location>
        <topology evidence="1">Single-pass membrane protein</topology>
    </subcellularLocation>
    <subcellularLocation>
        <location evidence="2">Cell surface</location>
    </subcellularLocation>
</comment>
<dbReference type="PRINTS" id="PR00813">
    <property type="entry name" value="BCTERIALGSPG"/>
</dbReference>
<dbReference type="NCBIfam" id="NF040999">
    <property type="entry name" value="pilin_ComGC"/>
    <property type="match status" value="1"/>
</dbReference>
<dbReference type="GO" id="GO:0009986">
    <property type="term" value="C:cell surface"/>
    <property type="evidence" value="ECO:0007669"/>
    <property type="project" value="UniProtKB-SubCell"/>
</dbReference>
<sequence>MKRLKGEEAFTLIEMMIVLLIISVLILIAIPNVTKHSKSIDEKGCAAYLKMVQGEVEAYKMDEHSIPKSIEELSAKGYLPEGAQCPDGTQLKIDVDGKVGKADGTSGGE</sequence>
<dbReference type="GO" id="GO:0015627">
    <property type="term" value="C:type II protein secretion system complex"/>
    <property type="evidence" value="ECO:0007669"/>
    <property type="project" value="InterPro"/>
</dbReference>
<evidence type="ECO:0000313" key="11">
    <source>
        <dbReference type="EMBL" id="VDC32424.1"/>
    </source>
</evidence>
<name>A0A3P5XNH6_9BACL</name>
<evidence type="ECO:0000256" key="6">
    <source>
        <dbReference type="ARBA" id="ARBA00022989"/>
    </source>
</evidence>
<organism evidence="11 12">
    <name type="scientific">Filibacter tadaridae</name>
    <dbReference type="NCBI Taxonomy" id="2483811"/>
    <lineage>
        <taxon>Bacteria</taxon>
        <taxon>Bacillati</taxon>
        <taxon>Bacillota</taxon>
        <taxon>Bacilli</taxon>
        <taxon>Bacillales</taxon>
        <taxon>Caryophanaceae</taxon>
        <taxon>Filibacter</taxon>
    </lineage>
</organism>
<comment type="similarity">
    <text evidence="9 10">Belongs to the ComGC family.</text>
</comment>
<keyword evidence="4" id="KW-0488">Methylation</keyword>
<dbReference type="InterPro" id="IPR016940">
    <property type="entry name" value="ComGC"/>
</dbReference>
<gene>
    <name evidence="11" type="primary">comGC</name>
    <name evidence="11" type="ORF">FILTAD_02652</name>
</gene>
<feature type="transmembrane region" description="Helical" evidence="10">
    <location>
        <begin position="12"/>
        <end position="30"/>
    </location>
</feature>